<evidence type="ECO:0000313" key="9">
    <source>
        <dbReference type="Proteomes" id="UP001319180"/>
    </source>
</evidence>
<name>A0AAP2DES1_9BACT</name>
<evidence type="ECO:0000256" key="2">
    <source>
        <dbReference type="ARBA" id="ARBA00008854"/>
    </source>
</evidence>
<keyword evidence="4 7" id="KW-1133">Transmembrane helix</keyword>
<dbReference type="AlphaFoldDB" id="A0AAP2DES1"/>
<keyword evidence="3 7" id="KW-0812">Transmembrane</keyword>
<dbReference type="Gene3D" id="1.20.1440.20">
    <property type="entry name" value="LemA-like domain"/>
    <property type="match status" value="1"/>
</dbReference>
<proteinExistence type="inferred from homology"/>
<comment type="subcellular location">
    <subcellularLocation>
        <location evidence="1">Membrane</location>
        <topology evidence="1">Single-pass membrane protein</topology>
    </subcellularLocation>
</comment>
<sequence length="196" mass="21618">MSKGLLTVLIVLGVIVVIVFGFISWGSGIYDKAVAAQEDVNAQWADVQATYQRRADLIPNLVQTVKGAAENEKSILTQVTQARAGIVNAKTPEDLELAGRQINTAINLAFEAYPQIRSTENFQELQSQLEGTENRINVARQRYNEAVRNYNVFVRGFFKRFALGLFGGGEDFSVRKPFEASADAQNAPKVDFGDSK</sequence>
<dbReference type="InterPro" id="IPR023353">
    <property type="entry name" value="LemA-like_dom_sf"/>
</dbReference>
<evidence type="ECO:0000256" key="3">
    <source>
        <dbReference type="ARBA" id="ARBA00022692"/>
    </source>
</evidence>
<comment type="similarity">
    <text evidence="2">Belongs to the LemA family.</text>
</comment>
<evidence type="ECO:0000256" key="1">
    <source>
        <dbReference type="ARBA" id="ARBA00004167"/>
    </source>
</evidence>
<keyword evidence="6" id="KW-0175">Coiled coil</keyword>
<feature type="coiled-coil region" evidence="6">
    <location>
        <begin position="122"/>
        <end position="149"/>
    </location>
</feature>
<dbReference type="PANTHER" id="PTHR34478:SF2">
    <property type="entry name" value="MEMBRANE PROTEIN"/>
    <property type="match status" value="1"/>
</dbReference>
<protein>
    <submittedName>
        <fullName evidence="8">LemA family protein</fullName>
    </submittedName>
</protein>
<dbReference type="SUPFAM" id="SSF140478">
    <property type="entry name" value="LemA-like"/>
    <property type="match status" value="1"/>
</dbReference>
<accession>A0AAP2DES1</accession>
<keyword evidence="5 7" id="KW-0472">Membrane</keyword>
<evidence type="ECO:0000256" key="4">
    <source>
        <dbReference type="ARBA" id="ARBA00022989"/>
    </source>
</evidence>
<dbReference type="GO" id="GO:0016020">
    <property type="term" value="C:membrane"/>
    <property type="evidence" value="ECO:0007669"/>
    <property type="project" value="UniProtKB-SubCell"/>
</dbReference>
<dbReference type="RefSeq" id="WP_254092605.1">
    <property type="nucleotide sequence ID" value="NZ_JAHESC010000040.1"/>
</dbReference>
<dbReference type="EMBL" id="JAHESC010000040">
    <property type="protein sequence ID" value="MBT1689380.1"/>
    <property type="molecule type" value="Genomic_DNA"/>
</dbReference>
<keyword evidence="9" id="KW-1185">Reference proteome</keyword>
<dbReference type="Pfam" id="PF04011">
    <property type="entry name" value="LemA"/>
    <property type="match status" value="1"/>
</dbReference>
<organism evidence="8 9">
    <name type="scientific">Dawidia soli</name>
    <dbReference type="NCBI Taxonomy" id="2782352"/>
    <lineage>
        <taxon>Bacteria</taxon>
        <taxon>Pseudomonadati</taxon>
        <taxon>Bacteroidota</taxon>
        <taxon>Cytophagia</taxon>
        <taxon>Cytophagales</taxon>
        <taxon>Chryseotaleaceae</taxon>
        <taxon>Dawidia</taxon>
    </lineage>
</organism>
<gene>
    <name evidence="8" type="ORF">KK078_22640</name>
</gene>
<comment type="caution">
    <text evidence="8">The sequence shown here is derived from an EMBL/GenBank/DDBJ whole genome shotgun (WGS) entry which is preliminary data.</text>
</comment>
<dbReference type="PANTHER" id="PTHR34478">
    <property type="entry name" value="PROTEIN LEMA"/>
    <property type="match status" value="1"/>
</dbReference>
<evidence type="ECO:0000256" key="6">
    <source>
        <dbReference type="SAM" id="Coils"/>
    </source>
</evidence>
<evidence type="ECO:0000313" key="8">
    <source>
        <dbReference type="EMBL" id="MBT1689380.1"/>
    </source>
</evidence>
<feature type="transmembrane region" description="Helical" evidence="7">
    <location>
        <begin position="6"/>
        <end position="25"/>
    </location>
</feature>
<reference evidence="8 9" key="1">
    <citation type="submission" date="2021-05" db="EMBL/GenBank/DDBJ databases">
        <title>A Polyphasic approach of four new species of the genus Ohtaekwangia: Ohtaekwangia histidinii sp. nov., Ohtaekwangia cretensis sp. nov., Ohtaekwangia indiensis sp. nov., Ohtaekwangia reichenbachii sp. nov. from diverse environment.</title>
        <authorList>
            <person name="Octaviana S."/>
        </authorList>
    </citation>
    <scope>NUCLEOTIDE SEQUENCE [LARGE SCALE GENOMIC DNA]</scope>
    <source>
        <strain evidence="8 9">PWU37</strain>
    </source>
</reference>
<dbReference type="InterPro" id="IPR007156">
    <property type="entry name" value="MamQ_LemA"/>
</dbReference>
<evidence type="ECO:0000256" key="5">
    <source>
        <dbReference type="ARBA" id="ARBA00023136"/>
    </source>
</evidence>
<evidence type="ECO:0000256" key="7">
    <source>
        <dbReference type="SAM" id="Phobius"/>
    </source>
</evidence>
<dbReference type="Proteomes" id="UP001319180">
    <property type="component" value="Unassembled WGS sequence"/>
</dbReference>